<dbReference type="Proteomes" id="UP001549110">
    <property type="component" value="Unassembled WGS sequence"/>
</dbReference>
<dbReference type="NCBIfam" id="TIGR02595">
    <property type="entry name" value="PEP_CTERM"/>
    <property type="match status" value="1"/>
</dbReference>
<feature type="domain" description="Ice-binding protein C-terminal" evidence="2">
    <location>
        <begin position="176"/>
        <end position="200"/>
    </location>
</feature>
<keyword evidence="4" id="KW-1185">Reference proteome</keyword>
<dbReference type="EMBL" id="JBEPLU010000001">
    <property type="protein sequence ID" value="MET3526366.1"/>
    <property type="molecule type" value="Genomic_DNA"/>
</dbReference>
<dbReference type="NCBIfam" id="NF035944">
    <property type="entry name" value="PEPxxWA-CTERM"/>
    <property type="match status" value="1"/>
</dbReference>
<name>A0ABV2EH55_9CAUL</name>
<dbReference type="Pfam" id="PF07589">
    <property type="entry name" value="PEP-CTERM"/>
    <property type="match status" value="1"/>
</dbReference>
<evidence type="ECO:0000313" key="3">
    <source>
        <dbReference type="EMBL" id="MET3526366.1"/>
    </source>
</evidence>
<feature type="chain" id="PRO_5046947194" description="Ice-binding protein C-terminal domain-containing protein" evidence="1">
    <location>
        <begin position="24"/>
        <end position="207"/>
    </location>
</feature>
<evidence type="ECO:0000313" key="4">
    <source>
        <dbReference type="Proteomes" id="UP001549110"/>
    </source>
</evidence>
<evidence type="ECO:0000256" key="1">
    <source>
        <dbReference type="SAM" id="SignalP"/>
    </source>
</evidence>
<comment type="caution">
    <text evidence="3">The sequence shown here is derived from an EMBL/GenBank/DDBJ whole genome shotgun (WGS) entry which is preliminary data.</text>
</comment>
<dbReference type="RefSeq" id="WP_354297366.1">
    <property type="nucleotide sequence ID" value="NZ_JBEPLU010000001.1"/>
</dbReference>
<organism evidence="3 4">
    <name type="scientific">Phenylobacterium koreense</name>
    <dbReference type="NCBI Taxonomy" id="266125"/>
    <lineage>
        <taxon>Bacteria</taxon>
        <taxon>Pseudomonadati</taxon>
        <taxon>Pseudomonadota</taxon>
        <taxon>Alphaproteobacteria</taxon>
        <taxon>Caulobacterales</taxon>
        <taxon>Caulobacteraceae</taxon>
        <taxon>Phenylobacterium</taxon>
    </lineage>
</organism>
<gene>
    <name evidence="3" type="ORF">ABID41_001461</name>
</gene>
<dbReference type="InterPro" id="IPR013424">
    <property type="entry name" value="Ice-binding_C"/>
</dbReference>
<proteinExistence type="predicted"/>
<keyword evidence="1" id="KW-0732">Signal</keyword>
<reference evidence="3 4" key="1">
    <citation type="submission" date="2024-06" db="EMBL/GenBank/DDBJ databases">
        <title>Genomic Encyclopedia of Type Strains, Phase IV (KMG-IV): sequencing the most valuable type-strain genomes for metagenomic binning, comparative biology and taxonomic classification.</title>
        <authorList>
            <person name="Goeker M."/>
        </authorList>
    </citation>
    <scope>NUCLEOTIDE SEQUENCE [LARGE SCALE GENOMIC DNA]</scope>
    <source>
        <strain evidence="3 4">DSM 17809</strain>
    </source>
</reference>
<sequence>MKKLIGAACATAALFLSASVANAATVYQTTFQGATFTVTQNSDTNITFDIAGANALSGNWAGAQFLGAFSFKGLGASDLTATPAGGGAGVDAISGGLAAGGCNGNGAGFVCFDFSPNVAANVSNLTFDITANSGTFNFAESGPHLKILWTNNGTQDQKIGDLFSQDIPFSHVTGGAVPEPATWAMMITGFGLAGAAIRRRRGALAVA</sequence>
<accession>A0ABV2EH55</accession>
<feature type="signal peptide" evidence="1">
    <location>
        <begin position="1"/>
        <end position="23"/>
    </location>
</feature>
<evidence type="ECO:0000259" key="2">
    <source>
        <dbReference type="Pfam" id="PF07589"/>
    </source>
</evidence>
<protein>
    <recommendedName>
        <fullName evidence="2">Ice-binding protein C-terminal domain-containing protein</fullName>
    </recommendedName>
</protein>